<dbReference type="AlphaFoldDB" id="A0AAV4RE73"/>
<feature type="compositionally biased region" description="Acidic residues" evidence="1">
    <location>
        <begin position="320"/>
        <end position="331"/>
    </location>
</feature>
<accession>A0AAV4RE73</accession>
<proteinExistence type="predicted"/>
<evidence type="ECO:0000313" key="3">
    <source>
        <dbReference type="Proteomes" id="UP001054945"/>
    </source>
</evidence>
<dbReference type="Proteomes" id="UP001054945">
    <property type="component" value="Unassembled WGS sequence"/>
</dbReference>
<feature type="region of interest" description="Disordered" evidence="1">
    <location>
        <begin position="1"/>
        <end position="55"/>
    </location>
</feature>
<organism evidence="2 3">
    <name type="scientific">Caerostris extrusa</name>
    <name type="common">Bark spider</name>
    <name type="synonym">Caerostris bankana</name>
    <dbReference type="NCBI Taxonomy" id="172846"/>
    <lineage>
        <taxon>Eukaryota</taxon>
        <taxon>Metazoa</taxon>
        <taxon>Ecdysozoa</taxon>
        <taxon>Arthropoda</taxon>
        <taxon>Chelicerata</taxon>
        <taxon>Arachnida</taxon>
        <taxon>Araneae</taxon>
        <taxon>Araneomorphae</taxon>
        <taxon>Entelegynae</taxon>
        <taxon>Araneoidea</taxon>
        <taxon>Araneidae</taxon>
        <taxon>Caerostris</taxon>
    </lineage>
</organism>
<reference evidence="2 3" key="1">
    <citation type="submission" date="2021-06" db="EMBL/GenBank/DDBJ databases">
        <title>Caerostris extrusa draft genome.</title>
        <authorList>
            <person name="Kono N."/>
            <person name="Arakawa K."/>
        </authorList>
    </citation>
    <scope>NUCLEOTIDE SEQUENCE [LARGE SCALE GENOMIC DNA]</scope>
</reference>
<protein>
    <submittedName>
        <fullName evidence="2">Phosphodiesterase</fullName>
    </submittedName>
</protein>
<sequence length="479" mass="51560">MEYHVKINRTGQSPSSPPPPTAAAATRTSPAPPPASQQAGIFCGPRGGHRGTRARFDMLADPQVPPHIPVGPPHPLRPALAHPAGLHLPPPPRAAPLPACTTGAPPQRRKASLILPYFRSSSDNEEIPFTGERPSALPKESLLNCGGGQCLKICMSSFQRLRKNLAPSVLRRMSTATWTTTTSATGMPTLEPEPLRKRSTSFRNLQSPPPTASLEDQQQYQQECQDNEDQEERQFSPGLESLIANLAVQQHRSKGQRSFSTTALPSGHPSERLSGAQDGRLPPPPHASRRQVPHQPARERHPRGGGGAARGEQEAPTIKEEEEEEEEEEGSFNEKKSVLLFSGGRGGGEEEEEGLPLPSLSGAQRPPCPPTTKAATLPRADQDAGGRNPPGPTPPCRRRDGRRAAGPAPCAEGAAPFTLAPSRRTAHHAAGNSLFTEMNWNLLLLERLEISRKAIKATIEDEPGEEEEGTLIHLPDSVL</sequence>
<feature type="region of interest" description="Disordered" evidence="1">
    <location>
        <begin position="249"/>
        <end position="415"/>
    </location>
</feature>
<keyword evidence="3" id="KW-1185">Reference proteome</keyword>
<comment type="caution">
    <text evidence="2">The sequence shown here is derived from an EMBL/GenBank/DDBJ whole genome shotgun (WGS) entry which is preliminary data.</text>
</comment>
<feature type="compositionally biased region" description="Low complexity" evidence="1">
    <location>
        <begin position="404"/>
        <end position="415"/>
    </location>
</feature>
<dbReference type="EMBL" id="BPLR01007734">
    <property type="protein sequence ID" value="GIY19261.1"/>
    <property type="molecule type" value="Genomic_DNA"/>
</dbReference>
<evidence type="ECO:0000256" key="1">
    <source>
        <dbReference type="SAM" id="MobiDB-lite"/>
    </source>
</evidence>
<evidence type="ECO:0000313" key="2">
    <source>
        <dbReference type="EMBL" id="GIY19261.1"/>
    </source>
</evidence>
<feature type="compositionally biased region" description="Low complexity" evidence="1">
    <location>
        <begin position="176"/>
        <end position="185"/>
    </location>
</feature>
<feature type="region of interest" description="Disordered" evidence="1">
    <location>
        <begin position="176"/>
        <end position="234"/>
    </location>
</feature>
<feature type="compositionally biased region" description="Low complexity" evidence="1">
    <location>
        <begin position="215"/>
        <end position="224"/>
    </location>
</feature>
<gene>
    <name evidence="2" type="primary">X975_14546</name>
    <name evidence="2" type="ORF">CEXT_57011</name>
</gene>
<name>A0AAV4RE73_CAEEX</name>